<dbReference type="CDD" id="cd00060">
    <property type="entry name" value="FHA"/>
    <property type="match status" value="1"/>
</dbReference>
<dbReference type="Gene3D" id="2.60.200.20">
    <property type="match status" value="1"/>
</dbReference>
<protein>
    <recommendedName>
        <fullName evidence="5">Adenylate cyclase</fullName>
    </recommendedName>
</protein>
<accession>A0A512NRS1</accession>
<feature type="domain" description="FHA" evidence="1">
    <location>
        <begin position="221"/>
        <end position="272"/>
    </location>
</feature>
<evidence type="ECO:0000259" key="1">
    <source>
        <dbReference type="PROSITE" id="PS50006"/>
    </source>
</evidence>
<dbReference type="InterPro" id="IPR000253">
    <property type="entry name" value="FHA_dom"/>
</dbReference>
<dbReference type="SUPFAM" id="SSF49879">
    <property type="entry name" value="SMAD/FHA domain"/>
    <property type="match status" value="1"/>
</dbReference>
<evidence type="ECO:0000313" key="4">
    <source>
        <dbReference type="Proteomes" id="UP000321058"/>
    </source>
</evidence>
<evidence type="ECO:0000259" key="2">
    <source>
        <dbReference type="PROSITE" id="PS50125"/>
    </source>
</evidence>
<comment type="caution">
    <text evidence="3">The sequence shown here is derived from an EMBL/GenBank/DDBJ whole genome shotgun (WGS) entry which is preliminary data.</text>
</comment>
<dbReference type="InterPro" id="IPR008984">
    <property type="entry name" value="SMAD_FHA_dom_sf"/>
</dbReference>
<evidence type="ECO:0008006" key="5">
    <source>
        <dbReference type="Google" id="ProtNLM"/>
    </source>
</evidence>
<gene>
    <name evidence="3" type="ORF">RSO01_88050</name>
</gene>
<sequence length="298" mass="31978">MTQTERRLSAILYADLAGFVRLVENAEDQTFENLRSARSKIWQPAIEAAGGSLIHSTGVSMLAEFASAIAAVRVAIDIQESMAQFNGHLAEGQRLLFRIGVHLGEIIIDATDQDIFGDGVNLAARIQVLAEPGGIAVSRAVRDIAKLRDDYAYVDGGEHRAKHVSRSLHVFWVRARDGSSTVPVPTVQLRGIFHFHGSDASGREFGFDVATDELGKRKQGVLIGRDSGQCEIVLLSASVSRCHARLSVGANNSLLIEDLGSTNGTSINGESISSGQSHPLDPGSILRLGDLKLAVRCD</sequence>
<name>A0A512NRS1_9HYPH</name>
<keyword evidence="4" id="KW-1185">Reference proteome</keyword>
<proteinExistence type="predicted"/>
<dbReference type="GO" id="GO:0004016">
    <property type="term" value="F:adenylate cyclase activity"/>
    <property type="evidence" value="ECO:0007669"/>
    <property type="project" value="UniProtKB-ARBA"/>
</dbReference>
<dbReference type="CDD" id="cd07302">
    <property type="entry name" value="CHD"/>
    <property type="match status" value="1"/>
</dbReference>
<dbReference type="PROSITE" id="PS50125">
    <property type="entry name" value="GUANYLATE_CYCLASE_2"/>
    <property type="match status" value="1"/>
</dbReference>
<dbReference type="GO" id="GO:0009190">
    <property type="term" value="P:cyclic nucleotide biosynthetic process"/>
    <property type="evidence" value="ECO:0007669"/>
    <property type="project" value="InterPro"/>
</dbReference>
<reference evidence="3 4" key="1">
    <citation type="submission" date="2019-07" db="EMBL/GenBank/DDBJ databases">
        <title>Whole genome shotgun sequence of Reyranella soli NBRC 108950.</title>
        <authorList>
            <person name="Hosoyama A."/>
            <person name="Uohara A."/>
            <person name="Ohji S."/>
            <person name="Ichikawa N."/>
        </authorList>
    </citation>
    <scope>NUCLEOTIDE SEQUENCE [LARGE SCALE GENOMIC DNA]</scope>
    <source>
        <strain evidence="3 4">NBRC 108950</strain>
    </source>
</reference>
<dbReference type="Proteomes" id="UP000321058">
    <property type="component" value="Unassembled WGS sequence"/>
</dbReference>
<dbReference type="InterPro" id="IPR029787">
    <property type="entry name" value="Nucleotide_cyclase"/>
</dbReference>
<dbReference type="Gene3D" id="3.30.70.1230">
    <property type="entry name" value="Nucleotide cyclase"/>
    <property type="match status" value="1"/>
</dbReference>
<dbReference type="GO" id="GO:0035556">
    <property type="term" value="P:intracellular signal transduction"/>
    <property type="evidence" value="ECO:0007669"/>
    <property type="project" value="InterPro"/>
</dbReference>
<dbReference type="InterPro" id="IPR001054">
    <property type="entry name" value="A/G_cyclase"/>
</dbReference>
<evidence type="ECO:0000313" key="3">
    <source>
        <dbReference type="EMBL" id="GEP61639.1"/>
    </source>
</evidence>
<dbReference type="AlphaFoldDB" id="A0A512NRS1"/>
<dbReference type="PROSITE" id="PS50006">
    <property type="entry name" value="FHA_DOMAIN"/>
    <property type="match status" value="1"/>
</dbReference>
<dbReference type="SUPFAM" id="SSF55073">
    <property type="entry name" value="Nucleotide cyclase"/>
    <property type="match status" value="1"/>
</dbReference>
<dbReference type="PANTHER" id="PTHR23308">
    <property type="entry name" value="NUCLEAR INHIBITOR OF PROTEIN PHOSPHATASE-1"/>
    <property type="match status" value="1"/>
</dbReference>
<dbReference type="RefSeq" id="WP_170303820.1">
    <property type="nucleotide sequence ID" value="NZ_BKAJ01000242.1"/>
</dbReference>
<dbReference type="Pfam" id="PF00498">
    <property type="entry name" value="FHA"/>
    <property type="match status" value="1"/>
</dbReference>
<dbReference type="Pfam" id="PF00211">
    <property type="entry name" value="Guanylate_cyc"/>
    <property type="match status" value="1"/>
</dbReference>
<dbReference type="SMART" id="SM00240">
    <property type="entry name" value="FHA"/>
    <property type="match status" value="1"/>
</dbReference>
<dbReference type="EMBL" id="BKAJ01000242">
    <property type="protein sequence ID" value="GEP61639.1"/>
    <property type="molecule type" value="Genomic_DNA"/>
</dbReference>
<feature type="domain" description="Guanylate cyclase" evidence="2">
    <location>
        <begin position="10"/>
        <end position="127"/>
    </location>
</feature>
<organism evidence="3 4">
    <name type="scientific">Reyranella soli</name>
    <dbReference type="NCBI Taxonomy" id="1230389"/>
    <lineage>
        <taxon>Bacteria</taxon>
        <taxon>Pseudomonadati</taxon>
        <taxon>Pseudomonadota</taxon>
        <taxon>Alphaproteobacteria</taxon>
        <taxon>Hyphomicrobiales</taxon>
        <taxon>Reyranellaceae</taxon>
        <taxon>Reyranella</taxon>
    </lineage>
</organism>
<dbReference type="InterPro" id="IPR050923">
    <property type="entry name" value="Cell_Proc_Reg/RNA_Proc"/>
</dbReference>